<evidence type="ECO:0000313" key="2">
    <source>
        <dbReference type="EMBL" id="SHO47792.1"/>
    </source>
</evidence>
<dbReference type="RefSeq" id="WP_073613275.1">
    <property type="nucleotide sequence ID" value="NZ_FRFE01000008.1"/>
</dbReference>
<dbReference type="OrthoDB" id="9795133at2"/>
<dbReference type="AlphaFoldDB" id="A0A1M7Y5K5"/>
<accession>A0A1M7Y5K5</accession>
<dbReference type="Proteomes" id="UP000184603">
    <property type="component" value="Unassembled WGS sequence"/>
</dbReference>
<keyword evidence="3" id="KW-1185">Reference proteome</keyword>
<evidence type="ECO:0000313" key="3">
    <source>
        <dbReference type="Proteomes" id="UP000184603"/>
    </source>
</evidence>
<name>A0A1M7Y5K5_9BACT</name>
<sequence length="234" mass="26857">MIDISAKAKDLKIPEQVLRSWQDIVDLLAQVANVPAGLIMRLVDEDLEVFTSSRSRGNPYHVGDRERCAGSGLYCERVLNTRKRLHVANALEDEEWCTNPDIKLNMISYLGFPILLPDNSLFGTICILDSRANDYSDTLDLLMQKFRDMIQSHLELYFMNAVLGEQYERLSDYLQELQVLRGLIPICCSCKKIKDEEGQWHSVEKYLHKDLDADFSHTYCPVCYKKAMASILSK</sequence>
<protein>
    <submittedName>
        <fullName evidence="2">GAF domain-containing protein</fullName>
    </submittedName>
</protein>
<dbReference type="STRING" id="1121416.SAMN02745220_01967"/>
<feature type="domain" description="GAF" evidence="1">
    <location>
        <begin position="16"/>
        <end position="164"/>
    </location>
</feature>
<proteinExistence type="predicted"/>
<dbReference type="EMBL" id="FRFE01000008">
    <property type="protein sequence ID" value="SHO47792.1"/>
    <property type="molecule type" value="Genomic_DNA"/>
</dbReference>
<dbReference type="SUPFAM" id="SSF55781">
    <property type="entry name" value="GAF domain-like"/>
    <property type="match status" value="1"/>
</dbReference>
<dbReference type="InterPro" id="IPR003018">
    <property type="entry name" value="GAF"/>
</dbReference>
<evidence type="ECO:0000259" key="1">
    <source>
        <dbReference type="SMART" id="SM00065"/>
    </source>
</evidence>
<dbReference type="Pfam" id="PF01590">
    <property type="entry name" value="GAF"/>
    <property type="match status" value="1"/>
</dbReference>
<reference evidence="2 3" key="1">
    <citation type="submission" date="2016-12" db="EMBL/GenBank/DDBJ databases">
        <authorList>
            <person name="Song W.-J."/>
            <person name="Kurnit D.M."/>
        </authorList>
    </citation>
    <scope>NUCLEOTIDE SEQUENCE [LARGE SCALE GENOMIC DNA]</scope>
    <source>
        <strain evidence="2 3">DSM 18488</strain>
    </source>
</reference>
<dbReference type="InterPro" id="IPR029016">
    <property type="entry name" value="GAF-like_dom_sf"/>
</dbReference>
<dbReference type="SMART" id="SM00065">
    <property type="entry name" value="GAF"/>
    <property type="match status" value="1"/>
</dbReference>
<organism evidence="2 3">
    <name type="scientific">Desulfopila aestuarii DSM 18488</name>
    <dbReference type="NCBI Taxonomy" id="1121416"/>
    <lineage>
        <taxon>Bacteria</taxon>
        <taxon>Pseudomonadati</taxon>
        <taxon>Thermodesulfobacteriota</taxon>
        <taxon>Desulfobulbia</taxon>
        <taxon>Desulfobulbales</taxon>
        <taxon>Desulfocapsaceae</taxon>
        <taxon>Desulfopila</taxon>
    </lineage>
</organism>
<gene>
    <name evidence="2" type="ORF">SAMN02745220_01967</name>
</gene>
<dbReference type="Gene3D" id="3.30.450.40">
    <property type="match status" value="1"/>
</dbReference>